<evidence type="ECO:0008006" key="2">
    <source>
        <dbReference type="Google" id="ProtNLM"/>
    </source>
</evidence>
<dbReference type="SUPFAM" id="SSF49464">
    <property type="entry name" value="Carboxypeptidase regulatory domain-like"/>
    <property type="match status" value="1"/>
</dbReference>
<name>A0A382J174_9ZZZZ</name>
<dbReference type="SUPFAM" id="SSF49452">
    <property type="entry name" value="Starch-binding domain-like"/>
    <property type="match status" value="1"/>
</dbReference>
<dbReference type="InterPro" id="IPR008969">
    <property type="entry name" value="CarboxyPept-like_regulatory"/>
</dbReference>
<dbReference type="SUPFAM" id="SSF49265">
    <property type="entry name" value="Fibronectin type III"/>
    <property type="match status" value="1"/>
</dbReference>
<reference evidence="1" key="1">
    <citation type="submission" date="2018-05" db="EMBL/GenBank/DDBJ databases">
        <authorList>
            <person name="Lanie J.A."/>
            <person name="Ng W.-L."/>
            <person name="Kazmierczak K.M."/>
            <person name="Andrzejewski T.M."/>
            <person name="Davidsen T.M."/>
            <person name="Wayne K.J."/>
            <person name="Tettelin H."/>
            <person name="Glass J.I."/>
            <person name="Rusch D."/>
            <person name="Podicherti R."/>
            <person name="Tsui H.-C.T."/>
            <person name="Winkler M.E."/>
        </authorList>
    </citation>
    <scope>NUCLEOTIDE SEQUENCE</scope>
</reference>
<dbReference type="EMBL" id="UINC01070761">
    <property type="protein sequence ID" value="SVC05157.1"/>
    <property type="molecule type" value="Genomic_DNA"/>
</dbReference>
<gene>
    <name evidence="1" type="ORF">METZ01_LOCUS258011</name>
</gene>
<feature type="non-terminal residue" evidence="1">
    <location>
        <position position="352"/>
    </location>
</feature>
<dbReference type="AlphaFoldDB" id="A0A382J174"/>
<organism evidence="1">
    <name type="scientific">marine metagenome</name>
    <dbReference type="NCBI Taxonomy" id="408172"/>
    <lineage>
        <taxon>unclassified sequences</taxon>
        <taxon>metagenomes</taxon>
        <taxon>ecological metagenomes</taxon>
    </lineage>
</organism>
<accession>A0A382J174</accession>
<dbReference type="Pfam" id="PF13620">
    <property type="entry name" value="CarboxypepD_reg"/>
    <property type="match status" value="1"/>
</dbReference>
<evidence type="ECO:0000313" key="1">
    <source>
        <dbReference type="EMBL" id="SVC05157.1"/>
    </source>
</evidence>
<proteinExistence type="predicted"/>
<dbReference type="GO" id="GO:0030246">
    <property type="term" value="F:carbohydrate binding"/>
    <property type="evidence" value="ECO:0007669"/>
    <property type="project" value="InterPro"/>
</dbReference>
<dbReference type="InterPro" id="IPR013784">
    <property type="entry name" value="Carb-bd-like_fold"/>
</dbReference>
<dbReference type="Gene3D" id="2.60.40.1120">
    <property type="entry name" value="Carboxypeptidase-like, regulatory domain"/>
    <property type="match status" value="2"/>
</dbReference>
<sequence length="352" mass="39179">ITAGHETELNFHFNAWDEQPEAPYDLVAEYNPSGGGWYGSAILDWEYNSLDPTESLFYIYLYLGNSDMEWISVGVTSETHFEHVFDDVFSPSNESCFKVTAISNGEESEPSNIACVYLDESENGVVYGTVYEMNLDPNEVISVSGAGLIFSNSIAGDTWTTITGENGGYEISLLEGLYQVSVWADGYLENDEETVTVIANEEVEQNFYLQQQDEYDLALHGFVRGPSDDDPTGWMALPGSQIRVTPNDQEGPVYEAVTNEEGFYELPLPSGYFDVTASHEGYQLGFAYVYIGVNQENWQDFYLEHSDSQNAGIHGLVYWETPNGNEIFISGAQIRAESSDDNLVYEAATGEN</sequence>
<protein>
    <recommendedName>
        <fullName evidence="2">Carboxypeptidase regulatory-like domain-containing protein</fullName>
    </recommendedName>
</protein>
<dbReference type="InterPro" id="IPR036116">
    <property type="entry name" value="FN3_sf"/>
</dbReference>
<dbReference type="InterPro" id="IPR003961">
    <property type="entry name" value="FN3_dom"/>
</dbReference>
<feature type="non-terminal residue" evidence="1">
    <location>
        <position position="1"/>
    </location>
</feature>
<dbReference type="CDD" id="cd00063">
    <property type="entry name" value="FN3"/>
    <property type="match status" value="1"/>
</dbReference>